<dbReference type="GO" id="GO:0030125">
    <property type="term" value="C:clathrin vesicle coat"/>
    <property type="evidence" value="ECO:0007669"/>
    <property type="project" value="TreeGrafter"/>
</dbReference>
<dbReference type="EMBL" id="GL883006">
    <property type="protein sequence ID" value="EGG25090.1"/>
    <property type="molecule type" value="Genomic_DNA"/>
</dbReference>
<evidence type="ECO:0000256" key="1">
    <source>
        <dbReference type="SAM" id="MobiDB-lite"/>
    </source>
</evidence>
<protein>
    <recommendedName>
        <fullName evidence="2">NECAP PHear domain-containing protein</fullName>
    </recommendedName>
</protein>
<dbReference type="GeneID" id="14876785"/>
<dbReference type="OMA" id="NEGHRAQ"/>
<dbReference type="RefSeq" id="XP_004362941.1">
    <property type="nucleotide sequence ID" value="XM_004362884.1"/>
</dbReference>
<keyword evidence="4" id="KW-1185">Reference proteome</keyword>
<name>F4PHA6_CACFS</name>
<dbReference type="PANTHER" id="PTHR12847:SF9">
    <property type="entry name" value="NECAP-LIKE PROTEIN CG9132"/>
    <property type="match status" value="1"/>
</dbReference>
<proteinExistence type="predicted"/>
<reference evidence="4" key="1">
    <citation type="journal article" date="2011" name="Genome Res.">
        <title>Phylogeny-wide analysis of social amoeba genomes highlights ancient origins for complex intercellular communication.</title>
        <authorList>
            <person name="Heidel A.J."/>
            <person name="Lawal H.M."/>
            <person name="Felder M."/>
            <person name="Schilde C."/>
            <person name="Helps N.R."/>
            <person name="Tunggal B."/>
            <person name="Rivero F."/>
            <person name="John U."/>
            <person name="Schleicher M."/>
            <person name="Eichinger L."/>
            <person name="Platzer M."/>
            <person name="Noegel A.A."/>
            <person name="Schaap P."/>
            <person name="Gloeckner G."/>
        </authorList>
    </citation>
    <scope>NUCLEOTIDE SEQUENCE [LARGE SCALE GENOMIC DNA]</scope>
    <source>
        <strain evidence="4">SH3</strain>
    </source>
</reference>
<evidence type="ECO:0000313" key="3">
    <source>
        <dbReference type="EMBL" id="EGG25090.1"/>
    </source>
</evidence>
<organism evidence="3 4">
    <name type="scientific">Cavenderia fasciculata</name>
    <name type="common">Slime mold</name>
    <name type="synonym">Dictyostelium fasciculatum</name>
    <dbReference type="NCBI Taxonomy" id="261658"/>
    <lineage>
        <taxon>Eukaryota</taxon>
        <taxon>Amoebozoa</taxon>
        <taxon>Evosea</taxon>
        <taxon>Eumycetozoa</taxon>
        <taxon>Dictyostelia</taxon>
        <taxon>Acytosteliales</taxon>
        <taxon>Cavenderiaceae</taxon>
        <taxon>Cavenderia</taxon>
    </lineage>
</organism>
<dbReference type="PANTHER" id="PTHR12847">
    <property type="entry name" value="ATP-BINDING CASSETTE ABC TRANSPORTER-RELATED"/>
    <property type="match status" value="1"/>
</dbReference>
<dbReference type="InterPro" id="IPR012466">
    <property type="entry name" value="NECAP_PHear"/>
</dbReference>
<dbReference type="Pfam" id="PF07933">
    <property type="entry name" value="DUF1681"/>
    <property type="match status" value="1"/>
</dbReference>
<feature type="compositionally biased region" description="Low complexity" evidence="1">
    <location>
        <begin position="156"/>
        <end position="165"/>
    </location>
</feature>
<dbReference type="InterPro" id="IPR011993">
    <property type="entry name" value="PH-like_dom_sf"/>
</dbReference>
<dbReference type="OrthoDB" id="10265489at2759"/>
<feature type="region of interest" description="Disordered" evidence="1">
    <location>
        <begin position="139"/>
        <end position="218"/>
    </location>
</feature>
<dbReference type="Proteomes" id="UP000007797">
    <property type="component" value="Unassembled WGS sequence"/>
</dbReference>
<evidence type="ECO:0000313" key="4">
    <source>
        <dbReference type="Proteomes" id="UP000007797"/>
    </source>
</evidence>
<accession>F4PHA6</accession>
<dbReference type="STRING" id="1054147.F4PHA6"/>
<dbReference type="CDD" id="cd13228">
    <property type="entry name" value="PHear_NECAP"/>
    <property type="match status" value="1"/>
</dbReference>
<evidence type="ECO:0000259" key="2">
    <source>
        <dbReference type="Pfam" id="PF07933"/>
    </source>
</evidence>
<feature type="compositionally biased region" description="Polar residues" evidence="1">
    <location>
        <begin position="206"/>
        <end position="218"/>
    </location>
</feature>
<dbReference type="Gene3D" id="2.30.29.30">
    <property type="entry name" value="Pleckstrin-homology domain (PH domain)/Phosphotyrosine-binding domain (PTB)"/>
    <property type="match status" value="1"/>
</dbReference>
<dbReference type="SUPFAM" id="SSF50729">
    <property type="entry name" value="PH domain-like"/>
    <property type="match status" value="1"/>
</dbReference>
<dbReference type="GO" id="GO:0006897">
    <property type="term" value="P:endocytosis"/>
    <property type="evidence" value="ECO:0007669"/>
    <property type="project" value="InterPro"/>
</dbReference>
<sequence length="218" mass="23840">MTDLIPPRPNAAGYKAQDWDPESYIWSGRLVIIGKGDKCTIKFEEPNGEIFAQCPVEPNAVEPVIDSSRYFVIKIKNGDRHALVGMGFTDRSDAFDFNATLQDQQNYVKNKKQSELARQQHDNQPKIDYSLKSGQTIHIPFNKASPTTNTPPAGKPSFGQPAAGASSGGGFLLSPPPPSGTKSRPPAQQQQQPQQQQSNNNNNNPFGTNDFGSSTSFF</sequence>
<feature type="compositionally biased region" description="Low complexity" evidence="1">
    <location>
        <begin position="180"/>
        <end position="205"/>
    </location>
</feature>
<feature type="domain" description="NECAP PHear" evidence="2">
    <location>
        <begin position="5"/>
        <end position="140"/>
    </location>
</feature>
<dbReference type="KEGG" id="dfa:DFA_03336"/>
<gene>
    <name evidence="3" type="ORF">DFA_03336</name>
</gene>
<dbReference type="AlphaFoldDB" id="F4PHA6"/>